<name>A0A401L7K8_ASPAW</name>
<keyword evidence="14" id="KW-1185">Reference proteome</keyword>
<evidence type="ECO:0000256" key="6">
    <source>
        <dbReference type="ARBA" id="ARBA00023242"/>
    </source>
</evidence>
<dbReference type="Pfam" id="PF20222">
    <property type="entry name" value="DUF6581"/>
    <property type="match status" value="1"/>
</dbReference>
<feature type="domain" description="Aminoglycoside phosphotransferase" evidence="10">
    <location>
        <begin position="74"/>
        <end position="267"/>
    </location>
</feature>
<feature type="compositionally biased region" description="Polar residues" evidence="9">
    <location>
        <begin position="1098"/>
        <end position="1110"/>
    </location>
</feature>
<evidence type="ECO:0000256" key="7">
    <source>
        <dbReference type="ARBA" id="ARBA00047899"/>
    </source>
</evidence>
<evidence type="ECO:0000259" key="10">
    <source>
        <dbReference type="Pfam" id="PF01636"/>
    </source>
</evidence>
<evidence type="ECO:0000256" key="2">
    <source>
        <dbReference type="ARBA" id="ARBA00012513"/>
    </source>
</evidence>
<dbReference type="InterPro" id="IPR008266">
    <property type="entry name" value="Tyr_kinase_AS"/>
</dbReference>
<dbReference type="Pfam" id="PF01636">
    <property type="entry name" value="APH"/>
    <property type="match status" value="1"/>
</dbReference>
<feature type="domain" description="B-block binding subunit of TFIIIC" evidence="11">
    <location>
        <begin position="437"/>
        <end position="505"/>
    </location>
</feature>
<protein>
    <recommendedName>
        <fullName evidence="2">non-specific serine/threonine protein kinase</fullName>
        <ecNumber evidence="2">2.7.11.1</ecNumber>
    </recommendedName>
</protein>
<dbReference type="InterPro" id="IPR011009">
    <property type="entry name" value="Kinase-like_dom_sf"/>
</dbReference>
<feature type="region of interest" description="Disordered" evidence="9">
    <location>
        <begin position="872"/>
        <end position="901"/>
    </location>
</feature>
<accession>A0A401L7K8</accession>
<dbReference type="InterPro" id="IPR044210">
    <property type="entry name" value="Tfc3-like"/>
</dbReference>
<dbReference type="Proteomes" id="UP000286921">
    <property type="component" value="Unassembled WGS sequence"/>
</dbReference>
<evidence type="ECO:0000256" key="4">
    <source>
        <dbReference type="ARBA" id="ARBA00023125"/>
    </source>
</evidence>
<dbReference type="PROSITE" id="PS00109">
    <property type="entry name" value="PROTEIN_KINASE_TYR"/>
    <property type="match status" value="1"/>
</dbReference>
<evidence type="ECO:0000259" key="12">
    <source>
        <dbReference type="Pfam" id="PF20222"/>
    </source>
</evidence>
<keyword evidence="3" id="KW-0597">Phosphoprotein</keyword>
<comment type="catalytic activity">
    <reaction evidence="8">
        <text>L-seryl-[protein] + ATP = O-phospho-L-seryl-[protein] + ADP + H(+)</text>
        <dbReference type="Rhea" id="RHEA:17989"/>
        <dbReference type="Rhea" id="RHEA-COMP:9863"/>
        <dbReference type="Rhea" id="RHEA-COMP:11604"/>
        <dbReference type="ChEBI" id="CHEBI:15378"/>
        <dbReference type="ChEBI" id="CHEBI:29999"/>
        <dbReference type="ChEBI" id="CHEBI:30616"/>
        <dbReference type="ChEBI" id="CHEBI:83421"/>
        <dbReference type="ChEBI" id="CHEBI:456216"/>
        <dbReference type="EC" id="2.7.11.1"/>
    </reaction>
</comment>
<evidence type="ECO:0000256" key="3">
    <source>
        <dbReference type="ARBA" id="ARBA00022553"/>
    </source>
</evidence>
<keyword evidence="6" id="KW-0539">Nucleus</keyword>
<dbReference type="GO" id="GO:0006384">
    <property type="term" value="P:transcription initiation at RNA polymerase III promoter"/>
    <property type="evidence" value="ECO:0007669"/>
    <property type="project" value="InterPro"/>
</dbReference>
<comment type="catalytic activity">
    <reaction evidence="7">
        <text>L-threonyl-[protein] + ATP = O-phospho-L-threonyl-[protein] + ADP + H(+)</text>
        <dbReference type="Rhea" id="RHEA:46608"/>
        <dbReference type="Rhea" id="RHEA-COMP:11060"/>
        <dbReference type="Rhea" id="RHEA-COMP:11605"/>
        <dbReference type="ChEBI" id="CHEBI:15378"/>
        <dbReference type="ChEBI" id="CHEBI:30013"/>
        <dbReference type="ChEBI" id="CHEBI:30616"/>
        <dbReference type="ChEBI" id="CHEBI:61977"/>
        <dbReference type="ChEBI" id="CHEBI:456216"/>
        <dbReference type="EC" id="2.7.11.1"/>
    </reaction>
</comment>
<feature type="compositionally biased region" description="Polar residues" evidence="9">
    <location>
        <begin position="1053"/>
        <end position="1065"/>
    </location>
</feature>
<reference evidence="13 14" key="1">
    <citation type="submission" date="2016-09" db="EMBL/GenBank/DDBJ databases">
        <title>Aspergillus awamori IFM 58123T.</title>
        <authorList>
            <person name="Kusuya Y."/>
            <person name="Shimizu M."/>
            <person name="Takahashi H."/>
            <person name="Yaguchi T."/>
        </authorList>
    </citation>
    <scope>NUCLEOTIDE SEQUENCE [LARGE SCALE GENOMIC DNA]</scope>
    <source>
        <strain evidence="13 14">IFM 58123</strain>
    </source>
</reference>
<feature type="compositionally biased region" description="Polar residues" evidence="9">
    <location>
        <begin position="1183"/>
        <end position="1204"/>
    </location>
</feature>
<evidence type="ECO:0000256" key="9">
    <source>
        <dbReference type="SAM" id="MobiDB-lite"/>
    </source>
</evidence>
<dbReference type="GO" id="GO:0004674">
    <property type="term" value="F:protein serine/threonine kinase activity"/>
    <property type="evidence" value="ECO:0007669"/>
    <property type="project" value="UniProtKB-EC"/>
</dbReference>
<evidence type="ECO:0000313" key="13">
    <source>
        <dbReference type="EMBL" id="GCB27506.1"/>
    </source>
</evidence>
<dbReference type="GO" id="GO:0000127">
    <property type="term" value="C:transcription factor TFIIIC complex"/>
    <property type="evidence" value="ECO:0007669"/>
    <property type="project" value="InterPro"/>
</dbReference>
<comment type="caution">
    <text evidence="13">The sequence shown here is derived from an EMBL/GenBank/DDBJ whole genome shotgun (WGS) entry which is preliminary data.</text>
</comment>
<dbReference type="EMBL" id="BDHI01000029">
    <property type="protein sequence ID" value="GCB27506.1"/>
    <property type="molecule type" value="Genomic_DNA"/>
</dbReference>
<evidence type="ECO:0000256" key="8">
    <source>
        <dbReference type="ARBA" id="ARBA00048679"/>
    </source>
</evidence>
<dbReference type="CDD" id="cd16169">
    <property type="entry name" value="Tau138_eWH"/>
    <property type="match status" value="1"/>
</dbReference>
<dbReference type="GO" id="GO:0005634">
    <property type="term" value="C:nucleus"/>
    <property type="evidence" value="ECO:0007669"/>
    <property type="project" value="UniProtKB-SubCell"/>
</dbReference>
<evidence type="ECO:0000259" key="11">
    <source>
        <dbReference type="Pfam" id="PF04182"/>
    </source>
</evidence>
<feature type="compositionally biased region" description="Basic and acidic residues" evidence="9">
    <location>
        <begin position="1028"/>
        <end position="1046"/>
    </location>
</feature>
<dbReference type="InterPro" id="IPR046488">
    <property type="entry name" value="Sfc3/Tfc3_C"/>
</dbReference>
<dbReference type="PANTHER" id="PTHR15180:SF1">
    <property type="entry name" value="GENERAL TRANSCRIPTION FACTOR 3C POLYPEPTIDE 1"/>
    <property type="match status" value="1"/>
</dbReference>
<dbReference type="Pfam" id="PF04182">
    <property type="entry name" value="B-block_TFIIIC"/>
    <property type="match status" value="1"/>
</dbReference>
<gene>
    <name evidence="13" type="ORF">AAWM_10391</name>
</gene>
<dbReference type="SUPFAM" id="SSF56112">
    <property type="entry name" value="Protein kinase-like (PK-like)"/>
    <property type="match status" value="1"/>
</dbReference>
<feature type="region of interest" description="Disordered" evidence="9">
    <location>
        <begin position="1434"/>
        <end position="1464"/>
    </location>
</feature>
<comment type="subcellular location">
    <subcellularLocation>
        <location evidence="1">Nucleus</location>
    </subcellularLocation>
</comment>
<dbReference type="GO" id="GO:0003677">
    <property type="term" value="F:DNA binding"/>
    <property type="evidence" value="ECO:0007669"/>
    <property type="project" value="UniProtKB-KW"/>
</dbReference>
<keyword evidence="4" id="KW-0238">DNA-binding</keyword>
<feature type="region of interest" description="Disordered" evidence="9">
    <location>
        <begin position="1626"/>
        <end position="1680"/>
    </location>
</feature>
<feature type="domain" description="Transcription factor tau subunit sfc3/Tfc3 C-terminal" evidence="12">
    <location>
        <begin position="1684"/>
        <end position="2102"/>
    </location>
</feature>
<dbReference type="InterPro" id="IPR007309">
    <property type="entry name" value="TFIIIC_Bblock-bd"/>
</dbReference>
<dbReference type="GO" id="GO:0042791">
    <property type="term" value="P:5S class rRNA transcription by RNA polymerase III"/>
    <property type="evidence" value="ECO:0007669"/>
    <property type="project" value="TreeGrafter"/>
</dbReference>
<proteinExistence type="predicted"/>
<dbReference type="EC" id="2.7.11.1" evidence="2"/>
<evidence type="ECO:0000313" key="14">
    <source>
        <dbReference type="Proteomes" id="UP000286921"/>
    </source>
</evidence>
<dbReference type="STRING" id="105351.A0A401L7K8"/>
<dbReference type="InterPro" id="IPR035625">
    <property type="entry name" value="Tfc3-like_eWH"/>
</dbReference>
<organism evidence="13 14">
    <name type="scientific">Aspergillus awamori</name>
    <name type="common">Black koji mold</name>
    <dbReference type="NCBI Taxonomy" id="105351"/>
    <lineage>
        <taxon>Eukaryota</taxon>
        <taxon>Fungi</taxon>
        <taxon>Dikarya</taxon>
        <taxon>Ascomycota</taxon>
        <taxon>Pezizomycotina</taxon>
        <taxon>Eurotiomycetes</taxon>
        <taxon>Eurotiomycetidae</taxon>
        <taxon>Eurotiales</taxon>
        <taxon>Aspergillaceae</taxon>
        <taxon>Aspergillus</taxon>
    </lineage>
</organism>
<evidence type="ECO:0000256" key="1">
    <source>
        <dbReference type="ARBA" id="ARBA00004123"/>
    </source>
</evidence>
<dbReference type="InterPro" id="IPR002575">
    <property type="entry name" value="Aminoglycoside_PTrfase"/>
</dbReference>
<evidence type="ECO:0000256" key="5">
    <source>
        <dbReference type="ARBA" id="ARBA00023163"/>
    </source>
</evidence>
<dbReference type="PANTHER" id="PTHR15180">
    <property type="entry name" value="GENERAL TRANSCRIPTION FACTOR 3C POLYPEPTIDE 1"/>
    <property type="match status" value="1"/>
</dbReference>
<sequence>MIFRKPSPPIEASVSKLSPDTYQMGSKFLCKKTTSGIPNTAVASWDEGDGQFYIVETTSANSLGEPADGLIYQAGLSSAVWEIETQAICKVKTWSDGVGRESDTLAFIASRFPHIPIPEVIYSWTDEKLNRSFLILQRIQGQTLASAWPSLTAEQKAEVACTVAGYCRDLTEETSEKLQSATGCGVLEPFLTVHPEASHPSWKPRPLGPFSRIAAEKYFNKISTLPAPPIGDKFHFYHSDLSPTNILLTDDGAVKSILDWESAGYYPKFWIPLKPYRSGGFNLDIAEDSRYDWTDLLESKLSDIGFKLDHNHVKWQKSLDRTFYDVHKICASPADILTFTDTFYAKAAQDAAGRKHTVDRRFQEKVWSWLTKNPEVSVGKDREGNHLSLQDAERGQTNAETDQTANGASDSIRVFVSKERTWLAVAGHGPDETKVFPTEFALLSIIASRKHNGIAQTELVKVSGQDKRSVPKRTDVLQQKGYIEKRAIQVKSTRTSLCTLRKFLTPEHAPVDRETGQNSNATKQENMIDFKEFLDQLFQILQEYQIISRNDLKQKLGFEDHWRWRILSRALRKFERIGVLKRVRALSQYADTLKKFHPCVMLIREPTERDFELFNEFSRGILSNLEQEDNLDIEDDMEQDGTSQSPLQPDSNGTVGLVKREAVEEAGRILPSWSPDRNIHNQIFETVDQTGTDGITNQGILRACFGGYFRRPLENAVSRLVECWQLSQPPHLRHLAIVRDTALQRTITHYVHYTAMNFKQLVDSGEALWEAVEFSAKKAKSSNAHIHPVDAVPQLDAHGLTLAVPKKELLKDGNVTLLGCLSVVKPANYVFSGSDAVAARLEDGTYTIHQRIRGSGDSTAQPYATPVRVKIERQDGSDTEMADVPSVKPVKSRPKKSQLDPEAFRGMSEKEKLEALGLDDTWTEYSVLLIERAGPGVYITSRGRRRPAGKRQGRPKISRIAVFKTPKLATLPWFQKETAEPDDESILVSRKTRLQASGRPQASPAVDDDDALLPQSTPPDLSVRGSKRLHERESDTEHGMEGESAPKHRRVEQVNSDAQNVSSTAELLEREPEGTQTSPLRRTKRKRAVSPMLPEEVASQTNGGTVSDNASARRLPRNSNGQTAARNEDLGTPSKRTRSGRALRDKKGTTTHLTAAETGKADAVEGEPDASAAERPSGRDAVTNGSSENVTASDATQQSLTEQAAPSAVEDATEQKKKCAPEVPEPSGRKRRIFAEKGGSVAVLRRSIVMDILEQAGGAYPMGTEIWYPFMTAWQKKRHKEIPDLRTIRSVVKTMVDAGKVRQLTFSGRDRKGVMVTKKIIYKADMKPDDPMILDMQKEMLATDRYYFPPNVEIDPEISKNGNRGTPRRDEKLLSQLPVERGITVQLHQKPAMVRAVEKRRRHMLRSELLQHLSMGEEYETADGAEIVRLMTLSRRGDQDDPRALTSISRPGRAGDGPRRGQRQQVEAGLASLRKMRRLWSTIAPHAMLMNTKSTFHGTTGTFGTEAGIPAIQAARDRAKAVGRKKTHDLPHSLDDLFSQTRRRIMDDSGEADPRSRQFFRDNNTILKWELSHEDLLRRKSADLFYINQTVQNMETPGIEGDIRFDVDEEAGEVATEVTPMITRHKARLERQTSQSRRRRSESAMEPGHRRLTKLNESISTDGNKLASAQPIPRQPTRRSRLVSQMPRTLVQQFIAAIVAVRSLAGGSDARLVDWSLLCCCFPDMDPAFVIHRARGILGKYRLQIAKMQGDFQDRFIEAYANDQVPPIDYDNLEGYDWKGVIEWANTKLDAPKSEKLPDLPATREQFDSVFELREEALVPIDELYQTNQSITMGRKRALIAGVPFAAPLPEKSNRPQPRSAELSRLEVVKTWVRANVVTPEEKYRPAEARQALEVFGEHVVQQALQSLVTERALSMGNRGRITPGRNYDVTEYFLLALGRRRVIESTELRRAQRFKTEILDPTLRKQGYMDIDYNAEDGDMLVVINLFATGRVVLHPRDVPREKYGLTDGGYLTRQIDKDKLRFSMEVRPAKSYVYGNPIQEKMRSLVPPRPQGIDAATQLPAKIPLWYDIHGSFVRVLWDMALAAVVGCVATRPGINASVIAGMLKPTMGEWEVQLLLEWLEGVGVATQQSGWVVREWWWMVLGDI</sequence>
<feature type="region of interest" description="Disordered" evidence="9">
    <location>
        <begin position="992"/>
        <end position="1232"/>
    </location>
</feature>
<keyword evidence="5" id="KW-0804">Transcription</keyword>